<dbReference type="GeneID" id="118278850"/>
<dbReference type="InterPro" id="IPR023210">
    <property type="entry name" value="NADP_OxRdtase_dom"/>
</dbReference>
<evidence type="ECO:0000313" key="9">
    <source>
        <dbReference type="RefSeq" id="XP_035454134.1"/>
    </source>
</evidence>
<dbReference type="InterPro" id="IPR018170">
    <property type="entry name" value="Aldo/ket_reductase_CS"/>
</dbReference>
<dbReference type="Pfam" id="PF00248">
    <property type="entry name" value="Aldo_ket_red"/>
    <property type="match status" value="1"/>
</dbReference>
<proteinExistence type="inferred from homology"/>
<keyword evidence="8" id="KW-1185">Reference proteome</keyword>
<dbReference type="InterPro" id="IPR036812">
    <property type="entry name" value="NAD(P)_OxRdtase_dom_sf"/>
</dbReference>
<dbReference type="PROSITE" id="PS00062">
    <property type="entry name" value="ALDOKETO_REDUCTASE_2"/>
    <property type="match status" value="1"/>
</dbReference>
<dbReference type="AlphaFoldDB" id="A0A9R0DHP9"/>
<dbReference type="InterPro" id="IPR020471">
    <property type="entry name" value="AKR"/>
</dbReference>
<evidence type="ECO:0000259" key="7">
    <source>
        <dbReference type="Pfam" id="PF00248"/>
    </source>
</evidence>
<accession>A0A9R0DHP9</accession>
<feature type="binding site" evidence="5">
    <location>
        <position position="151"/>
    </location>
    <ligand>
        <name>substrate</name>
    </ligand>
</feature>
<dbReference type="GO" id="GO:0016491">
    <property type="term" value="F:oxidoreductase activity"/>
    <property type="evidence" value="ECO:0007669"/>
    <property type="project" value="UniProtKB-KW"/>
</dbReference>
<dbReference type="RefSeq" id="XP_035454134.1">
    <property type="nucleotide sequence ID" value="XM_035598241.1"/>
</dbReference>
<dbReference type="PROSITE" id="PS00798">
    <property type="entry name" value="ALDOKETO_REDUCTASE_1"/>
    <property type="match status" value="1"/>
</dbReference>
<dbReference type="PROSITE" id="PS00063">
    <property type="entry name" value="ALDOKETO_REDUCTASE_3"/>
    <property type="match status" value="1"/>
</dbReference>
<evidence type="ECO:0000256" key="1">
    <source>
        <dbReference type="ARBA" id="ARBA00007905"/>
    </source>
</evidence>
<feature type="active site" description="Proton donor" evidence="4">
    <location>
        <position position="89"/>
    </location>
</feature>
<dbReference type="SUPFAM" id="SSF51430">
    <property type="entry name" value="NAD(P)-linked oxidoreductase"/>
    <property type="match status" value="1"/>
</dbReference>
<evidence type="ECO:0000313" key="8">
    <source>
        <dbReference type="Proteomes" id="UP000829999"/>
    </source>
</evidence>
<evidence type="ECO:0000256" key="5">
    <source>
        <dbReference type="PIRSR" id="PIRSR000097-2"/>
    </source>
</evidence>
<evidence type="ECO:0000256" key="3">
    <source>
        <dbReference type="ARBA" id="ARBA00023002"/>
    </source>
</evidence>
<evidence type="ECO:0000256" key="4">
    <source>
        <dbReference type="PIRSR" id="PIRSR000097-1"/>
    </source>
</evidence>
<sequence length="355" mass="39958">MTFYNLSCQIEINLTAGSVPKYLSIILFPFIYPCAVIIASKMVKVKFNNGCEIPILGIGTWKSKPGEVTEAVKTAIEVGYRHIDCAFVYGNEKEVGAAISSKIADGTVKREDLFITSKLWNTFHRPDLVKGALLKSLENLNLTYLDLYLVHWPQAYKEEGDLFPKDADDKIVFSDVDYVDTWKALEPLVGEGLVRSIGISNFNSKQVARLLEHASIVPVTNQIECHPYLNQRRLKDFCEARKITITAYSPLGSPDRPWAKPDDPSLLDDPKLKAIADRLGKTVAQVLIRYQIDRNNIVIPKSVTASRIASNFDVFDFKLSQEDMSLIDSFDCNGRMVPMTASLGHKYHPFENEEF</sequence>
<dbReference type="PRINTS" id="PR00069">
    <property type="entry name" value="ALDKETRDTASE"/>
</dbReference>
<keyword evidence="3" id="KW-0560">Oxidoreductase</keyword>
<evidence type="ECO:0000256" key="2">
    <source>
        <dbReference type="ARBA" id="ARBA00022857"/>
    </source>
</evidence>
<gene>
    <name evidence="9" type="primary">LOC118278850</name>
</gene>
<name>A0A9R0DHP9_SPOFR</name>
<feature type="site" description="Lowers pKa of active site Tyr" evidence="6">
    <location>
        <position position="118"/>
    </location>
</feature>
<dbReference type="Proteomes" id="UP000829999">
    <property type="component" value="Chromosome 24"/>
</dbReference>
<dbReference type="PANTHER" id="PTHR11732">
    <property type="entry name" value="ALDO/KETO REDUCTASE"/>
    <property type="match status" value="1"/>
</dbReference>
<organism evidence="8 9">
    <name type="scientific">Spodoptera frugiperda</name>
    <name type="common">Fall armyworm</name>
    <dbReference type="NCBI Taxonomy" id="7108"/>
    <lineage>
        <taxon>Eukaryota</taxon>
        <taxon>Metazoa</taxon>
        <taxon>Ecdysozoa</taxon>
        <taxon>Arthropoda</taxon>
        <taxon>Hexapoda</taxon>
        <taxon>Insecta</taxon>
        <taxon>Pterygota</taxon>
        <taxon>Neoptera</taxon>
        <taxon>Endopterygota</taxon>
        <taxon>Lepidoptera</taxon>
        <taxon>Glossata</taxon>
        <taxon>Ditrysia</taxon>
        <taxon>Noctuoidea</taxon>
        <taxon>Noctuidae</taxon>
        <taxon>Amphipyrinae</taxon>
        <taxon>Spodoptera</taxon>
    </lineage>
</organism>
<dbReference type="FunFam" id="3.20.20.100:FF:000006">
    <property type="entry name" value="Aldo-keto reductase family 1 member A1"/>
    <property type="match status" value="1"/>
</dbReference>
<protein>
    <submittedName>
        <fullName evidence="9">Aldo-keto reductase family 1 member B1-like isoform X1</fullName>
    </submittedName>
</protein>
<evidence type="ECO:0000256" key="6">
    <source>
        <dbReference type="PIRSR" id="PIRSR000097-3"/>
    </source>
</evidence>
<feature type="domain" description="NADP-dependent oxidoreductase" evidence="7">
    <location>
        <begin position="56"/>
        <end position="330"/>
    </location>
</feature>
<keyword evidence="2" id="KW-0521">NADP</keyword>
<dbReference type="Gene3D" id="3.20.20.100">
    <property type="entry name" value="NADP-dependent oxidoreductase domain"/>
    <property type="match status" value="1"/>
</dbReference>
<comment type="similarity">
    <text evidence="1">Belongs to the aldo/keto reductase family.</text>
</comment>
<dbReference type="OrthoDB" id="416253at2759"/>
<dbReference type="PIRSF" id="PIRSF000097">
    <property type="entry name" value="AKR"/>
    <property type="match status" value="1"/>
</dbReference>
<reference evidence="9" key="1">
    <citation type="submission" date="2025-08" db="UniProtKB">
        <authorList>
            <consortium name="RefSeq"/>
        </authorList>
    </citation>
    <scope>IDENTIFICATION</scope>
    <source>
        <tissue evidence="9">Whole larval tissue</tissue>
    </source>
</reference>